<dbReference type="Pfam" id="PF01464">
    <property type="entry name" value="SLT"/>
    <property type="match status" value="1"/>
</dbReference>
<dbReference type="InterPro" id="IPR008939">
    <property type="entry name" value="Lytic_TGlycosylase_superhlx_U"/>
</dbReference>
<dbReference type="EC" id="3.2.1.-" evidence="7"/>
<feature type="domain" description="Transglycosylase SLT" evidence="6">
    <location>
        <begin position="448"/>
        <end position="552"/>
    </location>
</feature>
<evidence type="ECO:0000256" key="1">
    <source>
        <dbReference type="ARBA" id="ARBA00007734"/>
    </source>
</evidence>
<dbReference type="GO" id="GO:0016020">
    <property type="term" value="C:membrane"/>
    <property type="evidence" value="ECO:0007669"/>
    <property type="project" value="InterPro"/>
</dbReference>
<comment type="similarity">
    <text evidence="2">Belongs to the virb1 family.</text>
</comment>
<dbReference type="KEGG" id="gbc:GbCGDNIH3_1851"/>
<comment type="similarity">
    <text evidence="1">Belongs to the transglycosylase Slt family.</text>
</comment>
<dbReference type="Gene3D" id="1.10.530.10">
    <property type="match status" value="1"/>
</dbReference>
<evidence type="ECO:0000313" key="8">
    <source>
        <dbReference type="Proteomes" id="UP000019438"/>
    </source>
</evidence>
<evidence type="ECO:0000259" key="6">
    <source>
        <dbReference type="Pfam" id="PF01464"/>
    </source>
</evidence>
<dbReference type="SUPFAM" id="SSF53955">
    <property type="entry name" value="Lysozyme-like"/>
    <property type="match status" value="1"/>
</dbReference>
<dbReference type="PROSITE" id="PS00922">
    <property type="entry name" value="TRANSGLYCOSYLASE"/>
    <property type="match status" value="1"/>
</dbReference>
<dbReference type="Gene3D" id="1.25.20.10">
    <property type="entry name" value="Bacterial muramidases"/>
    <property type="match status" value="1"/>
</dbReference>
<dbReference type="PANTHER" id="PTHR37423:SF2">
    <property type="entry name" value="MEMBRANE-BOUND LYTIC MUREIN TRANSGLYCOSYLASE C"/>
    <property type="match status" value="1"/>
</dbReference>
<feature type="signal peptide" evidence="5">
    <location>
        <begin position="1"/>
        <end position="35"/>
    </location>
</feature>
<accession>A0AAN0REV8</accession>
<feature type="region of interest" description="Disordered" evidence="4">
    <location>
        <begin position="159"/>
        <end position="181"/>
    </location>
</feature>
<gene>
    <name evidence="7" type="ORF">GbCGDNIH3_1851</name>
</gene>
<evidence type="ECO:0000313" key="7">
    <source>
        <dbReference type="EMBL" id="AHJ63729.1"/>
    </source>
</evidence>
<organism evidence="7 8">
    <name type="scientific">Granulibacter bethesdensis</name>
    <dbReference type="NCBI Taxonomy" id="364410"/>
    <lineage>
        <taxon>Bacteria</taxon>
        <taxon>Pseudomonadati</taxon>
        <taxon>Pseudomonadota</taxon>
        <taxon>Alphaproteobacteria</taxon>
        <taxon>Acetobacterales</taxon>
        <taxon>Acetobacteraceae</taxon>
        <taxon>Granulibacter</taxon>
    </lineage>
</organism>
<sequence length="620" mass="66756">MACSAPLIMRGIRQSISRLAGARALLAGAAFLASAASGHAQSMDEVAMAMPRIHPPQFGVPGLPQPLSPSDAALVRHIFDAQAHGDLTEARQATDRLDANFPLGKAMLGHILADRYLGMFHKSTAAELKDWLAHYPNHPSAPAIHALLLTKADKKDTLPPAPQLVTFDPTPGNDPVPEDDTPQDLSFKRLPGLDHSVHERAGSGHADAALRMIAANTSISATYGAQLRAEVAQILFTLNQDQEALRIALDAEQQGHGKVGLGSYVSGLLLWRKAEYQQAMAHFEAAWSAEMTSAAIRTAGAFWAARSHLRSHDPANYAVWMHRAAEQPRTFYGLLARRVLGVGIEGSLSLTRETLGTADLEAISATEAGTTAFALLQVEQPDRAEQEFRRLAGQSHDNTAMIHALMLVADKAGLHDLSAQLAALNQAADGHPHDYARFPVPALKPQGGFSISPALVYGLTRVESNFNAAAVSAVGARGLMQLMPQTANYVAETHTGAARLHDPAVNLKLGQRYVAYLAESDVTGGDLLRILASYNSGPNSFSRWGAQIQHHDDPLLFIEAIPLAETRSFIQRTLTYSWIYAARLGIDAPGLDELAAGIFPHFTATTPDSQSLNRMKIRLH</sequence>
<evidence type="ECO:0000256" key="5">
    <source>
        <dbReference type="SAM" id="SignalP"/>
    </source>
</evidence>
<dbReference type="EMBL" id="CP003181">
    <property type="protein sequence ID" value="AHJ63729.1"/>
    <property type="molecule type" value="Genomic_DNA"/>
</dbReference>
<dbReference type="InterPro" id="IPR008258">
    <property type="entry name" value="Transglycosylase_SLT_dom_1"/>
</dbReference>
<dbReference type="CDD" id="cd13401">
    <property type="entry name" value="Slt70-like"/>
    <property type="match status" value="1"/>
</dbReference>
<reference evidence="8" key="1">
    <citation type="submission" date="2012-06" db="EMBL/GenBank/DDBJ databases">
        <title>Genome analysis of multiple Granulibacter bethesdensis isolates demonstrates substantial genome diversity.</title>
        <authorList>
            <person name="Greenberg D.E."/>
            <person name="Porcella S.F."/>
            <person name="Zarember K."/>
            <person name="Zelazny A.M."/>
            <person name="Bruno D."/>
            <person name="Martens C."/>
            <person name="Barbian K.D."/>
            <person name="Jaske E."/>
            <person name="Holland S.M."/>
        </authorList>
    </citation>
    <scope>NUCLEOTIDE SEQUENCE [LARGE SCALE GENOMIC DNA]</scope>
    <source>
        <strain evidence="8">CGDNIH3</strain>
    </source>
</reference>
<evidence type="ECO:0000256" key="3">
    <source>
        <dbReference type="ARBA" id="ARBA00022729"/>
    </source>
</evidence>
<protein>
    <submittedName>
        <fullName evidence="7">Soluble lytic murein transglycosylase</fullName>
        <ecNumber evidence="7">3.2.1.-</ecNumber>
    </submittedName>
</protein>
<proteinExistence type="inferred from homology"/>
<dbReference type="InterPro" id="IPR023346">
    <property type="entry name" value="Lysozyme-like_dom_sf"/>
</dbReference>
<dbReference type="InterPro" id="IPR000189">
    <property type="entry name" value="Transglyc_AS"/>
</dbReference>
<feature type="chain" id="PRO_5042969480" evidence="5">
    <location>
        <begin position="36"/>
        <end position="620"/>
    </location>
</feature>
<name>A0AAN0REV8_9PROT</name>
<dbReference type="GO" id="GO:0008933">
    <property type="term" value="F:peptidoglycan lytic transglycosylase activity"/>
    <property type="evidence" value="ECO:0007669"/>
    <property type="project" value="InterPro"/>
</dbReference>
<dbReference type="PANTHER" id="PTHR37423">
    <property type="entry name" value="SOLUBLE LYTIC MUREIN TRANSGLYCOSYLASE-RELATED"/>
    <property type="match status" value="1"/>
</dbReference>
<keyword evidence="7" id="KW-0326">Glycosidase</keyword>
<dbReference type="GO" id="GO:0042597">
    <property type="term" value="C:periplasmic space"/>
    <property type="evidence" value="ECO:0007669"/>
    <property type="project" value="InterPro"/>
</dbReference>
<dbReference type="SUPFAM" id="SSF48435">
    <property type="entry name" value="Bacterial muramidases"/>
    <property type="match status" value="1"/>
</dbReference>
<keyword evidence="7" id="KW-0378">Hydrolase</keyword>
<evidence type="ECO:0000256" key="2">
    <source>
        <dbReference type="ARBA" id="ARBA00009387"/>
    </source>
</evidence>
<dbReference type="AlphaFoldDB" id="A0AAN0REV8"/>
<dbReference type="GO" id="GO:0004553">
    <property type="term" value="F:hydrolase activity, hydrolyzing O-glycosyl compounds"/>
    <property type="evidence" value="ECO:0007669"/>
    <property type="project" value="InterPro"/>
</dbReference>
<dbReference type="GO" id="GO:0000270">
    <property type="term" value="P:peptidoglycan metabolic process"/>
    <property type="evidence" value="ECO:0007669"/>
    <property type="project" value="InterPro"/>
</dbReference>
<keyword evidence="3 5" id="KW-0732">Signal</keyword>
<evidence type="ECO:0000256" key="4">
    <source>
        <dbReference type="SAM" id="MobiDB-lite"/>
    </source>
</evidence>
<dbReference type="Proteomes" id="UP000019438">
    <property type="component" value="Chromosome"/>
</dbReference>